<accession>A0A0E9XDW0</accession>
<protein>
    <submittedName>
        <fullName evidence="1">Uncharacterized protein</fullName>
    </submittedName>
</protein>
<name>A0A0E9XDW0_ANGAN</name>
<proteinExistence type="predicted"/>
<dbReference type="EMBL" id="GBXM01007655">
    <property type="protein sequence ID" value="JAI00923.1"/>
    <property type="molecule type" value="Transcribed_RNA"/>
</dbReference>
<dbReference type="AlphaFoldDB" id="A0A0E9XDW0"/>
<sequence>MRDFHSFLCWTLLFKIYRLFYIE</sequence>
<evidence type="ECO:0000313" key="1">
    <source>
        <dbReference type="EMBL" id="JAI00923.1"/>
    </source>
</evidence>
<reference evidence="1" key="1">
    <citation type="submission" date="2014-11" db="EMBL/GenBank/DDBJ databases">
        <authorList>
            <person name="Amaro Gonzalez C."/>
        </authorList>
    </citation>
    <scope>NUCLEOTIDE SEQUENCE</scope>
</reference>
<organism evidence="1">
    <name type="scientific">Anguilla anguilla</name>
    <name type="common">European freshwater eel</name>
    <name type="synonym">Muraena anguilla</name>
    <dbReference type="NCBI Taxonomy" id="7936"/>
    <lineage>
        <taxon>Eukaryota</taxon>
        <taxon>Metazoa</taxon>
        <taxon>Chordata</taxon>
        <taxon>Craniata</taxon>
        <taxon>Vertebrata</taxon>
        <taxon>Euteleostomi</taxon>
        <taxon>Actinopterygii</taxon>
        <taxon>Neopterygii</taxon>
        <taxon>Teleostei</taxon>
        <taxon>Anguilliformes</taxon>
        <taxon>Anguillidae</taxon>
        <taxon>Anguilla</taxon>
    </lineage>
</organism>
<reference evidence="1" key="2">
    <citation type="journal article" date="2015" name="Fish Shellfish Immunol.">
        <title>Early steps in the European eel (Anguilla anguilla)-Vibrio vulnificus interaction in the gills: Role of the RtxA13 toxin.</title>
        <authorList>
            <person name="Callol A."/>
            <person name="Pajuelo D."/>
            <person name="Ebbesson L."/>
            <person name="Teles M."/>
            <person name="MacKenzie S."/>
            <person name="Amaro C."/>
        </authorList>
    </citation>
    <scope>NUCLEOTIDE SEQUENCE</scope>
</reference>